<name>X0WWC6_9ZZZZ</name>
<dbReference type="AlphaFoldDB" id="X0WWC6"/>
<proteinExistence type="predicted"/>
<reference evidence="1" key="1">
    <citation type="journal article" date="2014" name="Front. Microbiol.">
        <title>High frequency of phylogenetically diverse reductive dehalogenase-homologous genes in deep subseafloor sedimentary metagenomes.</title>
        <authorList>
            <person name="Kawai M."/>
            <person name="Futagami T."/>
            <person name="Toyoda A."/>
            <person name="Takaki Y."/>
            <person name="Nishi S."/>
            <person name="Hori S."/>
            <person name="Arai W."/>
            <person name="Tsubouchi T."/>
            <person name="Morono Y."/>
            <person name="Uchiyama I."/>
            <person name="Ito T."/>
            <person name="Fujiyama A."/>
            <person name="Inagaki F."/>
            <person name="Takami H."/>
        </authorList>
    </citation>
    <scope>NUCLEOTIDE SEQUENCE</scope>
    <source>
        <strain evidence="1">Expedition CK06-06</strain>
    </source>
</reference>
<sequence>DPTHGYAGTDGSPTKTHLVNNRKTYPRLFELAFCIRPEEELYDIQKDPYQMFNLAEDSRYNTIKANLSKQLQIVLQKTQDPRQLGKGDLFESYAKEYPGY</sequence>
<accession>X0WWC6</accession>
<evidence type="ECO:0008006" key="2">
    <source>
        <dbReference type="Google" id="ProtNLM"/>
    </source>
</evidence>
<dbReference type="EMBL" id="BARS01033976">
    <property type="protein sequence ID" value="GAG17046.1"/>
    <property type="molecule type" value="Genomic_DNA"/>
</dbReference>
<protein>
    <recommendedName>
        <fullName evidence="2">N-sulphoglucosamine sulphohydrolase C-terminal domain-containing protein</fullName>
    </recommendedName>
</protein>
<dbReference type="SUPFAM" id="SSF53649">
    <property type="entry name" value="Alkaline phosphatase-like"/>
    <property type="match status" value="1"/>
</dbReference>
<dbReference type="Gene3D" id="3.40.720.10">
    <property type="entry name" value="Alkaline Phosphatase, subunit A"/>
    <property type="match status" value="1"/>
</dbReference>
<comment type="caution">
    <text evidence="1">The sequence shown here is derived from an EMBL/GenBank/DDBJ whole genome shotgun (WGS) entry which is preliminary data.</text>
</comment>
<gene>
    <name evidence="1" type="ORF">S01H1_52558</name>
</gene>
<dbReference type="InterPro" id="IPR017850">
    <property type="entry name" value="Alkaline_phosphatase_core_sf"/>
</dbReference>
<feature type="non-terminal residue" evidence="1">
    <location>
        <position position="1"/>
    </location>
</feature>
<organism evidence="1">
    <name type="scientific">marine sediment metagenome</name>
    <dbReference type="NCBI Taxonomy" id="412755"/>
    <lineage>
        <taxon>unclassified sequences</taxon>
        <taxon>metagenomes</taxon>
        <taxon>ecological metagenomes</taxon>
    </lineage>
</organism>
<evidence type="ECO:0000313" key="1">
    <source>
        <dbReference type="EMBL" id="GAG17046.1"/>
    </source>
</evidence>